<evidence type="ECO:0000313" key="11">
    <source>
        <dbReference type="Proteomes" id="UP001500839"/>
    </source>
</evidence>
<keyword evidence="6 9" id="KW-1133">Transmembrane helix</keyword>
<feature type="transmembrane region" description="Helical" evidence="9">
    <location>
        <begin position="35"/>
        <end position="54"/>
    </location>
</feature>
<accession>A0ABP9C8V5</accession>
<evidence type="ECO:0000256" key="8">
    <source>
        <dbReference type="SAM" id="MobiDB-lite"/>
    </source>
</evidence>
<feature type="transmembrane region" description="Helical" evidence="9">
    <location>
        <begin position="254"/>
        <end position="274"/>
    </location>
</feature>
<organism evidence="10 11">
    <name type="scientific">Tomitella cavernea</name>
    <dbReference type="NCBI Taxonomy" id="1387982"/>
    <lineage>
        <taxon>Bacteria</taxon>
        <taxon>Bacillati</taxon>
        <taxon>Actinomycetota</taxon>
        <taxon>Actinomycetes</taxon>
        <taxon>Mycobacteriales</taxon>
        <taxon>Tomitella</taxon>
    </lineage>
</organism>
<feature type="transmembrane region" description="Helical" evidence="9">
    <location>
        <begin position="435"/>
        <end position="455"/>
    </location>
</feature>
<evidence type="ECO:0000256" key="9">
    <source>
        <dbReference type="SAM" id="Phobius"/>
    </source>
</evidence>
<keyword evidence="11" id="KW-1185">Reference proteome</keyword>
<proteinExistence type="inferred from homology"/>
<dbReference type="RefSeq" id="WP_345602126.1">
    <property type="nucleotide sequence ID" value="NZ_BAABKQ010000001.1"/>
</dbReference>
<reference evidence="11" key="1">
    <citation type="journal article" date="2019" name="Int. J. Syst. Evol. Microbiol.">
        <title>The Global Catalogue of Microorganisms (GCM) 10K type strain sequencing project: providing services to taxonomists for standard genome sequencing and annotation.</title>
        <authorList>
            <consortium name="The Broad Institute Genomics Platform"/>
            <consortium name="The Broad Institute Genome Sequencing Center for Infectious Disease"/>
            <person name="Wu L."/>
            <person name="Ma J."/>
        </authorList>
    </citation>
    <scope>NUCLEOTIDE SEQUENCE [LARGE SCALE GENOMIC DNA]</scope>
    <source>
        <strain evidence="11">JCM 18542</strain>
    </source>
</reference>
<feature type="region of interest" description="Disordered" evidence="8">
    <location>
        <begin position="536"/>
        <end position="606"/>
    </location>
</feature>
<feature type="transmembrane region" description="Helical" evidence="9">
    <location>
        <begin position="344"/>
        <end position="362"/>
    </location>
</feature>
<evidence type="ECO:0000256" key="3">
    <source>
        <dbReference type="ARBA" id="ARBA00022448"/>
    </source>
</evidence>
<evidence type="ECO:0000256" key="4">
    <source>
        <dbReference type="ARBA" id="ARBA00022475"/>
    </source>
</evidence>
<dbReference type="Proteomes" id="UP001500839">
    <property type="component" value="Unassembled WGS sequence"/>
</dbReference>
<feature type="transmembrane region" description="Helical" evidence="9">
    <location>
        <begin position="374"/>
        <end position="397"/>
    </location>
</feature>
<keyword evidence="4" id="KW-1003">Cell membrane</keyword>
<dbReference type="Pfam" id="PF02028">
    <property type="entry name" value="BCCT"/>
    <property type="match status" value="1"/>
</dbReference>
<feature type="transmembrane region" description="Helical" evidence="9">
    <location>
        <begin position="476"/>
        <end position="497"/>
    </location>
</feature>
<feature type="transmembrane region" description="Helical" evidence="9">
    <location>
        <begin position="214"/>
        <end position="234"/>
    </location>
</feature>
<feature type="region of interest" description="Disordered" evidence="8">
    <location>
        <begin position="1"/>
        <end position="26"/>
    </location>
</feature>
<dbReference type="InterPro" id="IPR018093">
    <property type="entry name" value="BCCT_CS"/>
</dbReference>
<name>A0ABP9C8V5_9ACTN</name>
<dbReference type="NCBIfam" id="TIGR00842">
    <property type="entry name" value="bcct"/>
    <property type="match status" value="1"/>
</dbReference>
<keyword evidence="5 9" id="KW-0812">Transmembrane</keyword>
<dbReference type="PANTHER" id="PTHR30047:SF7">
    <property type="entry name" value="HIGH-AFFINITY CHOLINE TRANSPORT PROTEIN"/>
    <property type="match status" value="1"/>
</dbReference>
<sequence>MSSSTEEGSATKKPAQAREPRNPFSPKGPKAIDPVVFWIALGLILVFVILGAVFPDGTGRVAGTALDWVIANLGWAFILSVAGFVAFTLWLALSRYGRIPLGQAGDKPQFSNVSWIALMFAAGMGVGLVFWGVAEPITHMMEPPPDSGAEAGTRGAARVAMQYSFFHWGIQPWAIYGVVGLALAYSTYRKGRGNLLSAPFTPLIGDPENAAGRVINIFAIVVTKFGSATSLGLAGLEIAAGLSYVFGLDASNNVAVISILILTVLFVVTAVSGVEKGMKHASNINLVLAFGLMMFVLIADPTVFIFDIFGRSFGDYLWNYIPMTFHTAGFGSEALNGWLSSWTIFYWAWWVSWALHVGTFLARVSKGRTIREFVAGVVIVPALGGMVWFAVFGGAGLKSQLTGRNDLWRVMQETNADGGSGPAAALFSLLQEYPWFSVIGTLTIILVAIFFITAADTGAMVLGMLSSRGIPEPRHVISVIWGVMSAAVAIVLLYVGGLDAIETFVILAASPFMLLMIGMAVSFYLDLRHDPLRTQIAPPVRKHAPDPIDTSIEERRRERAEAKRRGDADGSGRSGAEAEEVAGGALLGERETEDERAEGADELDTR</sequence>
<evidence type="ECO:0000256" key="1">
    <source>
        <dbReference type="ARBA" id="ARBA00004651"/>
    </source>
</evidence>
<keyword evidence="7 9" id="KW-0472">Membrane</keyword>
<evidence type="ECO:0000256" key="6">
    <source>
        <dbReference type="ARBA" id="ARBA00022989"/>
    </source>
</evidence>
<evidence type="ECO:0000313" key="10">
    <source>
        <dbReference type="EMBL" id="GAA4806760.1"/>
    </source>
</evidence>
<comment type="subcellular location">
    <subcellularLocation>
        <location evidence="1">Cell membrane</location>
        <topology evidence="1">Multi-pass membrane protein</topology>
    </subcellularLocation>
</comment>
<comment type="similarity">
    <text evidence="2">Belongs to the BCCT transporter (TC 2.A.15) family.</text>
</comment>
<feature type="transmembrane region" description="Helical" evidence="9">
    <location>
        <begin position="113"/>
        <end position="134"/>
    </location>
</feature>
<evidence type="ECO:0000256" key="2">
    <source>
        <dbReference type="ARBA" id="ARBA00005658"/>
    </source>
</evidence>
<feature type="compositionally biased region" description="Basic and acidic residues" evidence="8">
    <location>
        <begin position="552"/>
        <end position="570"/>
    </location>
</feature>
<feature type="transmembrane region" description="Helical" evidence="9">
    <location>
        <begin position="74"/>
        <end position="93"/>
    </location>
</feature>
<dbReference type="PROSITE" id="PS01303">
    <property type="entry name" value="BCCT"/>
    <property type="match status" value="1"/>
</dbReference>
<feature type="transmembrane region" description="Helical" evidence="9">
    <location>
        <begin position="503"/>
        <end position="525"/>
    </location>
</feature>
<feature type="compositionally biased region" description="Basic and acidic residues" evidence="8">
    <location>
        <begin position="597"/>
        <end position="606"/>
    </location>
</feature>
<feature type="transmembrane region" description="Helical" evidence="9">
    <location>
        <begin position="286"/>
        <end position="309"/>
    </location>
</feature>
<protein>
    <submittedName>
        <fullName evidence="10">BCCT family transporter</fullName>
    </submittedName>
</protein>
<keyword evidence="3" id="KW-0813">Transport</keyword>
<dbReference type="PANTHER" id="PTHR30047">
    <property type="entry name" value="HIGH-AFFINITY CHOLINE TRANSPORT PROTEIN-RELATED"/>
    <property type="match status" value="1"/>
</dbReference>
<feature type="transmembrane region" description="Helical" evidence="9">
    <location>
        <begin position="170"/>
        <end position="188"/>
    </location>
</feature>
<gene>
    <name evidence="10" type="ORF">GCM10023353_07490</name>
</gene>
<evidence type="ECO:0000256" key="7">
    <source>
        <dbReference type="ARBA" id="ARBA00023136"/>
    </source>
</evidence>
<evidence type="ECO:0000256" key="5">
    <source>
        <dbReference type="ARBA" id="ARBA00022692"/>
    </source>
</evidence>
<comment type="caution">
    <text evidence="10">The sequence shown here is derived from an EMBL/GenBank/DDBJ whole genome shotgun (WGS) entry which is preliminary data.</text>
</comment>
<dbReference type="EMBL" id="BAABKQ010000001">
    <property type="protein sequence ID" value="GAA4806760.1"/>
    <property type="molecule type" value="Genomic_DNA"/>
</dbReference>
<dbReference type="InterPro" id="IPR000060">
    <property type="entry name" value="BCCT_transptr"/>
</dbReference>